<feature type="domain" description="PAS" evidence="5">
    <location>
        <begin position="12"/>
        <end position="77"/>
    </location>
</feature>
<gene>
    <name evidence="6" type="ORF">MTX78_02145</name>
</gene>
<keyword evidence="6" id="KW-0418">Kinase</keyword>
<dbReference type="PANTHER" id="PTHR43547:SF2">
    <property type="entry name" value="HYBRID SIGNAL TRANSDUCTION HISTIDINE KINASE C"/>
    <property type="match status" value="1"/>
</dbReference>
<dbReference type="InterPro" id="IPR000014">
    <property type="entry name" value="PAS"/>
</dbReference>
<keyword evidence="6" id="KW-0808">Transferase</keyword>
<protein>
    <recommendedName>
        <fullName evidence="2">histidine kinase</fullName>
        <ecNumber evidence="2">2.7.13.3</ecNumber>
    </recommendedName>
</protein>
<dbReference type="Proteomes" id="UP000831113">
    <property type="component" value="Chromosome"/>
</dbReference>
<dbReference type="GO" id="GO:0016301">
    <property type="term" value="F:kinase activity"/>
    <property type="evidence" value="ECO:0007669"/>
    <property type="project" value="UniProtKB-KW"/>
</dbReference>
<dbReference type="EMBL" id="CP094669">
    <property type="protein sequence ID" value="UOG75408.1"/>
    <property type="molecule type" value="Genomic_DNA"/>
</dbReference>
<evidence type="ECO:0000313" key="7">
    <source>
        <dbReference type="Proteomes" id="UP000831113"/>
    </source>
</evidence>
<comment type="catalytic activity">
    <reaction evidence="1">
        <text>ATP + protein L-histidine = ADP + protein N-phospho-L-histidine.</text>
        <dbReference type="EC" id="2.7.13.3"/>
    </reaction>
</comment>
<name>A0ABY4CYR7_9BACT</name>
<dbReference type="RefSeq" id="WP_243799502.1">
    <property type="nucleotide sequence ID" value="NZ_CP094669.1"/>
</dbReference>
<dbReference type="Pfam" id="PF08447">
    <property type="entry name" value="PAS_3"/>
    <property type="match status" value="1"/>
</dbReference>
<dbReference type="Pfam" id="PF02518">
    <property type="entry name" value="HATPase_c"/>
    <property type="match status" value="1"/>
</dbReference>
<dbReference type="InterPro" id="IPR036890">
    <property type="entry name" value="HATPase_C_sf"/>
</dbReference>
<dbReference type="PROSITE" id="PS50109">
    <property type="entry name" value="HIS_KIN"/>
    <property type="match status" value="1"/>
</dbReference>
<dbReference type="PANTHER" id="PTHR43547">
    <property type="entry name" value="TWO-COMPONENT HISTIDINE KINASE"/>
    <property type="match status" value="1"/>
</dbReference>
<dbReference type="PROSITE" id="PS50112">
    <property type="entry name" value="PAS"/>
    <property type="match status" value="1"/>
</dbReference>
<keyword evidence="3" id="KW-0597">Phosphoprotein</keyword>
<evidence type="ECO:0000313" key="6">
    <source>
        <dbReference type="EMBL" id="UOG75408.1"/>
    </source>
</evidence>
<proteinExistence type="predicted"/>
<dbReference type="InterPro" id="IPR003594">
    <property type="entry name" value="HATPase_dom"/>
</dbReference>
<dbReference type="CDD" id="cd00130">
    <property type="entry name" value="PAS"/>
    <property type="match status" value="1"/>
</dbReference>
<dbReference type="PRINTS" id="PR00344">
    <property type="entry name" value="BCTRLSENSOR"/>
</dbReference>
<evidence type="ECO:0000256" key="3">
    <source>
        <dbReference type="ARBA" id="ARBA00022553"/>
    </source>
</evidence>
<dbReference type="InterPro" id="IPR005467">
    <property type="entry name" value="His_kinase_dom"/>
</dbReference>
<dbReference type="Gene3D" id="3.30.450.20">
    <property type="entry name" value="PAS domain"/>
    <property type="match status" value="1"/>
</dbReference>
<keyword evidence="7" id="KW-1185">Reference proteome</keyword>
<evidence type="ECO:0000259" key="5">
    <source>
        <dbReference type="PROSITE" id="PS50112"/>
    </source>
</evidence>
<dbReference type="InterPro" id="IPR013655">
    <property type="entry name" value="PAS_fold_3"/>
</dbReference>
<dbReference type="CDD" id="cd00075">
    <property type="entry name" value="HATPase"/>
    <property type="match status" value="1"/>
</dbReference>
<evidence type="ECO:0000256" key="2">
    <source>
        <dbReference type="ARBA" id="ARBA00012438"/>
    </source>
</evidence>
<evidence type="ECO:0000256" key="1">
    <source>
        <dbReference type="ARBA" id="ARBA00000085"/>
    </source>
</evidence>
<dbReference type="SMART" id="SM00387">
    <property type="entry name" value="HATPase_c"/>
    <property type="match status" value="1"/>
</dbReference>
<evidence type="ECO:0000259" key="4">
    <source>
        <dbReference type="PROSITE" id="PS50109"/>
    </source>
</evidence>
<accession>A0ABY4CYR7</accession>
<feature type="domain" description="Histidine kinase" evidence="4">
    <location>
        <begin position="142"/>
        <end position="360"/>
    </location>
</feature>
<dbReference type="InterPro" id="IPR035965">
    <property type="entry name" value="PAS-like_dom_sf"/>
</dbReference>
<dbReference type="SUPFAM" id="SSF55874">
    <property type="entry name" value="ATPase domain of HSP90 chaperone/DNA topoisomerase II/histidine kinase"/>
    <property type="match status" value="1"/>
</dbReference>
<dbReference type="SUPFAM" id="SSF55785">
    <property type="entry name" value="PYP-like sensor domain (PAS domain)"/>
    <property type="match status" value="1"/>
</dbReference>
<organism evidence="6 7">
    <name type="scientific">Hymenobacter tibetensis</name>
    <dbReference type="NCBI Taxonomy" id="497967"/>
    <lineage>
        <taxon>Bacteria</taxon>
        <taxon>Pseudomonadati</taxon>
        <taxon>Bacteroidota</taxon>
        <taxon>Cytophagia</taxon>
        <taxon>Cytophagales</taxon>
        <taxon>Hymenobacteraceae</taxon>
        <taxon>Hymenobacter</taxon>
    </lineage>
</organism>
<dbReference type="InterPro" id="IPR004358">
    <property type="entry name" value="Sig_transdc_His_kin-like_C"/>
</dbReference>
<dbReference type="EC" id="2.7.13.3" evidence="2"/>
<reference evidence="6 7" key="1">
    <citation type="submission" date="2022-03" db="EMBL/GenBank/DDBJ databases">
        <title>Hymenobactersp. isolated from the air.</title>
        <authorList>
            <person name="Won M."/>
            <person name="Kwon S.-W."/>
        </authorList>
    </citation>
    <scope>NUCLEOTIDE SEQUENCE [LARGE SCALE GENOMIC DNA]</scope>
    <source>
        <strain evidence="6 7">KACC 21982</strain>
    </source>
</reference>
<dbReference type="SMART" id="SM00091">
    <property type="entry name" value="PAS"/>
    <property type="match status" value="1"/>
</dbReference>
<sequence length="361" mass="40653">MPDYPLLFRTWLDRSSTVYFAYDVAERRVAYVSPAYEQVIGGTAADVNEDLPTWLAQIHPDDRQLLNQQLELVLGNDLVQNVEVRVLHSEEETQWLELSACKEQLPDGTLYLTGTIEDISRAKADSLNAQKFNAKKNATLEILSHDLATPFVLLQQLTQHLKSQFVATDETNLHLIGLMERTCSDGLTLIREFVDQEFLESASIQLKRERTNLVDWIGTILEEYQRSARRTDLRFEFRALAQTIYVSLDVNKFEQVINNLISNAIKFTPDGGTIAVEVSRRNGWAVVTVADSGIGIPEHLHPVLFDKFTKARRPGLRGEKTTGLGMSVIQTLVELHEGSIRFVSAENQGTTFTIEIPALPA</sequence>
<dbReference type="Gene3D" id="3.30.565.10">
    <property type="entry name" value="Histidine kinase-like ATPase, C-terminal domain"/>
    <property type="match status" value="1"/>
</dbReference>